<gene>
    <name evidence="1" type="ORF">C2845_PM04G07520</name>
</gene>
<evidence type="ECO:0000313" key="2">
    <source>
        <dbReference type="Proteomes" id="UP000275267"/>
    </source>
</evidence>
<dbReference type="GO" id="GO:0016740">
    <property type="term" value="F:transferase activity"/>
    <property type="evidence" value="ECO:0007669"/>
    <property type="project" value="UniProtKB-KW"/>
</dbReference>
<evidence type="ECO:0000313" key="1">
    <source>
        <dbReference type="EMBL" id="RLM86938.1"/>
    </source>
</evidence>
<dbReference type="AlphaFoldDB" id="A0A3L6QTX2"/>
<accession>A0A3L6QTX2</accession>
<reference evidence="2" key="1">
    <citation type="journal article" date="2019" name="Nat. Commun.">
        <title>The genome of broomcorn millet.</title>
        <authorList>
            <person name="Zou C."/>
            <person name="Miki D."/>
            <person name="Li D."/>
            <person name="Tang Q."/>
            <person name="Xiao L."/>
            <person name="Rajput S."/>
            <person name="Deng P."/>
            <person name="Jia W."/>
            <person name="Huang R."/>
            <person name="Zhang M."/>
            <person name="Sun Y."/>
            <person name="Hu J."/>
            <person name="Fu X."/>
            <person name="Schnable P.S."/>
            <person name="Li F."/>
            <person name="Zhang H."/>
            <person name="Feng B."/>
            <person name="Zhu X."/>
            <person name="Liu R."/>
            <person name="Schnable J.C."/>
            <person name="Zhu J.-K."/>
            <person name="Zhang H."/>
        </authorList>
    </citation>
    <scope>NUCLEOTIDE SEQUENCE [LARGE SCALE GENOMIC DNA]</scope>
</reference>
<dbReference type="EMBL" id="PQIB02000011">
    <property type="protein sequence ID" value="RLM86938.1"/>
    <property type="molecule type" value="Genomic_DNA"/>
</dbReference>
<name>A0A3L6QTX2_PANMI</name>
<protein>
    <submittedName>
        <fullName evidence="1">UDP-glycosyltransferase 91C1-like</fullName>
    </submittedName>
</protein>
<sequence length="49" mass="5783">MEGKKLALNTRRLHEVVVRGDAGRQERYVDELVECLRRHSWTECTTALR</sequence>
<dbReference type="Proteomes" id="UP000275267">
    <property type="component" value="Unassembled WGS sequence"/>
</dbReference>
<organism evidence="1 2">
    <name type="scientific">Panicum miliaceum</name>
    <name type="common">Proso millet</name>
    <name type="synonym">Broomcorn millet</name>
    <dbReference type="NCBI Taxonomy" id="4540"/>
    <lineage>
        <taxon>Eukaryota</taxon>
        <taxon>Viridiplantae</taxon>
        <taxon>Streptophyta</taxon>
        <taxon>Embryophyta</taxon>
        <taxon>Tracheophyta</taxon>
        <taxon>Spermatophyta</taxon>
        <taxon>Magnoliopsida</taxon>
        <taxon>Liliopsida</taxon>
        <taxon>Poales</taxon>
        <taxon>Poaceae</taxon>
        <taxon>PACMAD clade</taxon>
        <taxon>Panicoideae</taxon>
        <taxon>Panicodae</taxon>
        <taxon>Paniceae</taxon>
        <taxon>Panicinae</taxon>
        <taxon>Panicum</taxon>
        <taxon>Panicum sect. Panicum</taxon>
    </lineage>
</organism>
<keyword evidence="2" id="KW-1185">Reference proteome</keyword>
<proteinExistence type="predicted"/>
<comment type="caution">
    <text evidence="1">The sequence shown here is derived from an EMBL/GenBank/DDBJ whole genome shotgun (WGS) entry which is preliminary data.</text>
</comment>